<sequence>MVWKVIEDLIVPKCSGKTFRVNKGQVFRVMEHEGKQVLDLTFLNAHNYKEHFAAEYSAMLNSIQKIGGYYRLSKLYSKPPYENVMLSVVDDKVGDGARGGERAGHFMMCHCSKRLIQYLGAPADTRTCSDNFADAFREIGLAQEDTYDETIFNVWMQSWITEDGAMNFAPPLAEKGEYIDFLAEMDVIAVCSVCPDGSSPCNDFEAKALRMQILEPDDGTRSEAGR</sequence>
<evidence type="ECO:0000313" key="2">
    <source>
        <dbReference type="EMBL" id="SUZ65721.1"/>
    </source>
</evidence>
<feature type="domain" description="DUF1989" evidence="1">
    <location>
        <begin position="10"/>
        <end position="188"/>
    </location>
</feature>
<dbReference type="AlphaFoldDB" id="A0A381PFD6"/>
<dbReference type="Pfam" id="PF09347">
    <property type="entry name" value="DUF1989"/>
    <property type="match status" value="1"/>
</dbReference>
<dbReference type="EMBL" id="UINC01000966">
    <property type="protein sequence ID" value="SUZ65721.1"/>
    <property type="molecule type" value="Genomic_DNA"/>
</dbReference>
<dbReference type="PANTHER" id="PTHR31527:SF0">
    <property type="entry name" value="RE64534P"/>
    <property type="match status" value="1"/>
</dbReference>
<accession>A0A381PFD6</accession>
<gene>
    <name evidence="2" type="ORF">METZ01_LOCUS18575</name>
</gene>
<organism evidence="2">
    <name type="scientific">marine metagenome</name>
    <dbReference type="NCBI Taxonomy" id="408172"/>
    <lineage>
        <taxon>unclassified sequences</taxon>
        <taxon>metagenomes</taxon>
        <taxon>ecological metagenomes</taxon>
    </lineage>
</organism>
<reference evidence="2" key="1">
    <citation type="submission" date="2018-05" db="EMBL/GenBank/DDBJ databases">
        <authorList>
            <person name="Lanie J.A."/>
            <person name="Ng W.-L."/>
            <person name="Kazmierczak K.M."/>
            <person name="Andrzejewski T.M."/>
            <person name="Davidsen T.M."/>
            <person name="Wayne K.J."/>
            <person name="Tettelin H."/>
            <person name="Glass J.I."/>
            <person name="Rusch D."/>
            <person name="Podicherti R."/>
            <person name="Tsui H.-C.T."/>
            <person name="Winkler M.E."/>
        </authorList>
    </citation>
    <scope>NUCLEOTIDE SEQUENCE</scope>
</reference>
<dbReference type="InterPro" id="IPR018959">
    <property type="entry name" value="DUF1989"/>
</dbReference>
<protein>
    <recommendedName>
        <fullName evidence="1">DUF1989 domain-containing protein</fullName>
    </recommendedName>
</protein>
<dbReference type="PANTHER" id="PTHR31527">
    <property type="entry name" value="RE64534P"/>
    <property type="match status" value="1"/>
</dbReference>
<proteinExistence type="predicted"/>
<evidence type="ECO:0000259" key="1">
    <source>
        <dbReference type="Pfam" id="PF09347"/>
    </source>
</evidence>
<name>A0A381PFD6_9ZZZZ</name>